<dbReference type="PANTHER" id="PTHR24023">
    <property type="entry name" value="COLLAGEN ALPHA"/>
    <property type="match status" value="1"/>
</dbReference>
<dbReference type="InParanoid" id="A0A6P9BXR7"/>
<dbReference type="GeneID" id="117665040"/>
<dbReference type="InterPro" id="IPR016187">
    <property type="entry name" value="CTDL_fold"/>
</dbReference>
<dbReference type="PANTHER" id="PTHR24023:SF1112">
    <property type="entry name" value="COL_CUTICLE_N DOMAIN-CONTAINING PROTEIN-RELATED"/>
    <property type="match status" value="1"/>
</dbReference>
<dbReference type="Gene3D" id="1.20.5.320">
    <property type="entry name" value="6-Phosphogluconate Dehydrogenase, domain 3"/>
    <property type="match status" value="1"/>
</dbReference>
<reference evidence="9" key="1">
    <citation type="submission" date="2025-08" db="UniProtKB">
        <authorList>
            <consortium name="RefSeq"/>
        </authorList>
    </citation>
    <scope>IDENTIFICATION</scope>
    <source>
        <tissue evidence="9">Blood</tissue>
    </source>
</reference>
<dbReference type="Proteomes" id="UP001652622">
    <property type="component" value="Unplaced"/>
</dbReference>
<dbReference type="GO" id="GO:0030198">
    <property type="term" value="P:extracellular matrix organization"/>
    <property type="evidence" value="ECO:0007669"/>
    <property type="project" value="TreeGrafter"/>
</dbReference>
<dbReference type="OMA" id="MRADYEC"/>
<keyword evidence="2" id="KW-0964">Secreted</keyword>
<evidence type="ECO:0000259" key="7">
    <source>
        <dbReference type="Pfam" id="PF20010"/>
    </source>
</evidence>
<evidence type="ECO:0000256" key="2">
    <source>
        <dbReference type="ARBA" id="ARBA00022525"/>
    </source>
</evidence>
<feature type="compositionally biased region" description="Basic and acidic residues" evidence="4">
    <location>
        <begin position="359"/>
        <end position="368"/>
    </location>
</feature>
<dbReference type="GO" id="GO:0031012">
    <property type="term" value="C:extracellular matrix"/>
    <property type="evidence" value="ECO:0007669"/>
    <property type="project" value="TreeGrafter"/>
</dbReference>
<dbReference type="SUPFAM" id="SSF56436">
    <property type="entry name" value="C-type lectin-like"/>
    <property type="match status" value="1"/>
</dbReference>
<feature type="compositionally biased region" description="Low complexity" evidence="4">
    <location>
        <begin position="329"/>
        <end position="338"/>
    </location>
</feature>
<dbReference type="RefSeq" id="XP_034272456.1">
    <property type="nucleotide sequence ID" value="XM_034416565.1"/>
</dbReference>
<dbReference type="Gene3D" id="3.40.1620.70">
    <property type="match status" value="1"/>
</dbReference>
<dbReference type="InterPro" id="IPR016186">
    <property type="entry name" value="C-type_lectin-like/link_sf"/>
</dbReference>
<evidence type="ECO:0000313" key="8">
    <source>
        <dbReference type="Proteomes" id="UP001652622"/>
    </source>
</evidence>
<evidence type="ECO:0000256" key="4">
    <source>
        <dbReference type="SAM" id="MobiDB-lite"/>
    </source>
</evidence>
<dbReference type="InterPro" id="IPR010515">
    <property type="entry name" value="Collagenase_NC10/endostatin"/>
</dbReference>
<evidence type="ECO:0000259" key="6">
    <source>
        <dbReference type="Pfam" id="PF06482"/>
    </source>
</evidence>
<feature type="region of interest" description="Disordered" evidence="4">
    <location>
        <begin position="243"/>
        <end position="426"/>
    </location>
</feature>
<dbReference type="Gene3D" id="3.10.100.10">
    <property type="entry name" value="Mannose-Binding Protein A, subunit A"/>
    <property type="match status" value="1"/>
</dbReference>
<feature type="signal peptide" evidence="5">
    <location>
        <begin position="1"/>
        <end position="28"/>
    </location>
</feature>
<comment type="subcellular location">
    <subcellularLocation>
        <location evidence="1">Secreted</location>
    </subcellularLocation>
</comment>
<organism evidence="8 9">
    <name type="scientific">Pantherophis guttatus</name>
    <name type="common">Corn snake</name>
    <name type="synonym">Elaphe guttata</name>
    <dbReference type="NCBI Taxonomy" id="94885"/>
    <lineage>
        <taxon>Eukaryota</taxon>
        <taxon>Metazoa</taxon>
        <taxon>Chordata</taxon>
        <taxon>Craniata</taxon>
        <taxon>Vertebrata</taxon>
        <taxon>Euteleostomi</taxon>
        <taxon>Lepidosauria</taxon>
        <taxon>Squamata</taxon>
        <taxon>Bifurcata</taxon>
        <taxon>Unidentata</taxon>
        <taxon>Episquamata</taxon>
        <taxon>Toxicofera</taxon>
        <taxon>Serpentes</taxon>
        <taxon>Colubroidea</taxon>
        <taxon>Colubridae</taxon>
        <taxon>Colubrinae</taxon>
        <taxon>Pantherophis</taxon>
    </lineage>
</organism>
<keyword evidence="5" id="KW-0732">Signal</keyword>
<dbReference type="InterPro" id="IPR008160">
    <property type="entry name" value="Collagen"/>
</dbReference>
<dbReference type="Pfam" id="PF01391">
    <property type="entry name" value="Collagen"/>
    <property type="match status" value="2"/>
</dbReference>
<dbReference type="AlphaFoldDB" id="A0A6P9BXR7"/>
<feature type="domain" description="Collagen type XV/XVIII trimerization" evidence="7">
    <location>
        <begin position="521"/>
        <end position="564"/>
    </location>
</feature>
<feature type="compositionally biased region" description="Pro residues" evidence="4">
    <location>
        <begin position="193"/>
        <end position="220"/>
    </location>
</feature>
<evidence type="ECO:0000313" key="9">
    <source>
        <dbReference type="RefSeq" id="XP_034272456.1"/>
    </source>
</evidence>
<dbReference type="InterPro" id="IPR050149">
    <property type="entry name" value="Collagen_superfamily"/>
</dbReference>
<evidence type="ECO:0000256" key="3">
    <source>
        <dbReference type="ARBA" id="ARBA00023119"/>
    </source>
</evidence>
<keyword evidence="8" id="KW-1185">Reference proteome</keyword>
<gene>
    <name evidence="9" type="primary">LOC117665040</name>
</gene>
<dbReference type="GO" id="GO:0030020">
    <property type="term" value="F:extracellular matrix structural constituent conferring tensile strength"/>
    <property type="evidence" value="ECO:0007669"/>
    <property type="project" value="TreeGrafter"/>
</dbReference>
<feature type="domain" description="Collagenase NC10/endostatin" evidence="6">
    <location>
        <begin position="605"/>
        <end position="774"/>
    </location>
</feature>
<accession>A0A6P9BXR7</accession>
<dbReference type="Pfam" id="PF20010">
    <property type="entry name" value="Collagen_trimer"/>
    <property type="match status" value="1"/>
</dbReference>
<evidence type="ECO:0000256" key="5">
    <source>
        <dbReference type="SAM" id="SignalP"/>
    </source>
</evidence>
<protein>
    <submittedName>
        <fullName evidence="9">Collagen alpha-1(XVIII) chain-like isoform X1</fullName>
    </submittedName>
</protein>
<dbReference type="Pfam" id="PF06482">
    <property type="entry name" value="Endostatin"/>
    <property type="match status" value="1"/>
</dbReference>
<feature type="region of interest" description="Disordered" evidence="4">
    <location>
        <begin position="163"/>
        <end position="228"/>
    </location>
</feature>
<proteinExistence type="predicted"/>
<feature type="region of interest" description="Disordered" evidence="4">
    <location>
        <begin position="448"/>
        <end position="471"/>
    </location>
</feature>
<dbReference type="InterPro" id="IPR045463">
    <property type="entry name" value="XV/XVIII_trimerization_dom"/>
</dbReference>
<dbReference type="KEGG" id="pgut:117665040"/>
<feature type="compositionally biased region" description="Basic and acidic residues" evidence="4">
    <location>
        <begin position="411"/>
        <end position="426"/>
    </location>
</feature>
<feature type="chain" id="PRO_5028200664" evidence="5">
    <location>
        <begin position="29"/>
        <end position="777"/>
    </location>
</feature>
<evidence type="ECO:0000256" key="1">
    <source>
        <dbReference type="ARBA" id="ARBA00004613"/>
    </source>
</evidence>
<feature type="compositionally biased region" description="Low complexity" evidence="4">
    <location>
        <begin position="279"/>
        <end position="290"/>
    </location>
</feature>
<name>A0A6P9BXR7_PANGU</name>
<sequence>METLRGYQPLGFLCLVLLLGGLTPPSVAQFNWWLYSNSKALTTPAMIPQEAKTDVKQFSVPTVRSSSIPHNTPDTTAQDATTEQILDLSSSSGITKEDAFDNSLSVSTFFEGSAMEEDSEFLSVQTTSKVLTSSVQQSTITGDSTARPINVTSQCVCPAIPGLPGPKGAKGDQGPPGKPGYPGIPGLQGLPGPAGPAGPTGPPGPPGPSGPEGPPGPPGPSGSTLPKILDFTDTKVGEEKRASIIEGPPGPPGVSGHPGHPGPQGYPGLEGPQGPPGLPGHEGQQGAPGLPGAPGQPGAPGATGPSGIPGPVGLEGPPGVPGPEGHAGIPGQIGSPGLPGLPGPEGPPGTNGSPGKNGSKGEKGDRGEPGLPGKPGETGEKGAQGPPGLPGLPGSNQCNSEVGVQGPPGPKGEKGEPGKVECSSCKDARSDIDSWVTFIYQKKLKEGVEANHGPPGPAGKPGPPGPPGPPGVLYINRVYPVRPRPHCKQPVNQDPCLDSDTELMKDSPDNSQNGYKHATWTFSSKELMLKSASSIPEGSLVYIIKEAEAFFKTHKGWKKIVMEDSTLLFAADDPLVSTEDNQLDERNIIILTIAPTSIPQRIPSLRLVALNFPLTGNMRGISGVDLQCHHQAQEANLQGTFRAFLSSDTQSLSSVVKRTDRNLPLVNLKGQLLATSWNSLFRRHGISDFNTKEYPIYAFNGLNVMTDPAWINKAVWHGLVLQINHSKIQDCENWRKASKYLTGQASIPLKDIFLLETSWRCSDRLIVLCVENSFGST</sequence>
<feature type="compositionally biased region" description="Pro residues" evidence="4">
    <location>
        <begin position="454"/>
        <end position="470"/>
    </location>
</feature>
<dbReference type="GO" id="GO:0005581">
    <property type="term" value="C:collagen trimer"/>
    <property type="evidence" value="ECO:0007669"/>
    <property type="project" value="UniProtKB-KW"/>
</dbReference>
<dbReference type="GO" id="GO:0005615">
    <property type="term" value="C:extracellular space"/>
    <property type="evidence" value="ECO:0007669"/>
    <property type="project" value="TreeGrafter"/>
</dbReference>
<keyword evidence="3" id="KW-0176">Collagen</keyword>
<feature type="compositionally biased region" description="Low complexity" evidence="4">
    <location>
        <begin position="299"/>
        <end position="317"/>
    </location>
</feature>